<keyword evidence="8" id="KW-1185">Reference proteome</keyword>
<gene>
    <name evidence="7" type="ORF">BCR38DRAFT_330004</name>
</gene>
<comment type="caution">
    <text evidence="7">The sequence shown here is derived from an EMBL/GenBank/DDBJ whole genome shotgun (WGS) entry which is preliminary data.</text>
</comment>
<dbReference type="GO" id="GO:0000340">
    <property type="term" value="F:RNA 7-methylguanosine cap binding"/>
    <property type="evidence" value="ECO:0007669"/>
    <property type="project" value="TreeGrafter"/>
</dbReference>
<proteinExistence type="inferred from homology"/>
<dbReference type="Pfam" id="PF01652">
    <property type="entry name" value="IF4E"/>
    <property type="match status" value="1"/>
</dbReference>
<protein>
    <submittedName>
        <fullName evidence="7">Translation initiation factor eIF 4e-like domain-containing protein</fullName>
    </submittedName>
</protein>
<comment type="similarity">
    <text evidence="5">Belongs to the eukaryotic initiation factor 4E family.</text>
</comment>
<dbReference type="PANTHER" id="PTHR11960:SF66">
    <property type="entry name" value="EUKARYOTIC TRANSLATION INITIATION FACTOR 4E TYPE 3"/>
    <property type="match status" value="1"/>
</dbReference>
<dbReference type="InParanoid" id="A0A1Y2EJ61"/>
<dbReference type="PANTHER" id="PTHR11960">
    <property type="entry name" value="EUKARYOTIC TRANSLATION INITIATION FACTOR 4E RELATED"/>
    <property type="match status" value="1"/>
</dbReference>
<dbReference type="OrthoDB" id="17977at2759"/>
<evidence type="ECO:0000256" key="5">
    <source>
        <dbReference type="RuleBase" id="RU004374"/>
    </source>
</evidence>
<dbReference type="RefSeq" id="XP_040721193.1">
    <property type="nucleotide sequence ID" value="XM_040854919.1"/>
</dbReference>
<keyword evidence="3 5" id="KW-0694">RNA-binding</keyword>
<keyword evidence="1 5" id="KW-0396">Initiation factor</keyword>
<dbReference type="GO" id="GO:0006417">
    <property type="term" value="P:regulation of translation"/>
    <property type="evidence" value="ECO:0007669"/>
    <property type="project" value="UniProtKB-KW"/>
</dbReference>
<dbReference type="AlphaFoldDB" id="A0A1Y2EJ61"/>
<dbReference type="Gene3D" id="3.30.760.10">
    <property type="entry name" value="RNA Cap, Translation Initiation Factor Eif4e"/>
    <property type="match status" value="1"/>
</dbReference>
<feature type="region of interest" description="Disordered" evidence="6">
    <location>
        <begin position="222"/>
        <end position="247"/>
    </location>
</feature>
<reference evidence="7 8" key="1">
    <citation type="submission" date="2016-07" db="EMBL/GenBank/DDBJ databases">
        <title>Pervasive Adenine N6-methylation of Active Genes in Fungi.</title>
        <authorList>
            <consortium name="DOE Joint Genome Institute"/>
            <person name="Mondo S.J."/>
            <person name="Dannebaum R.O."/>
            <person name="Kuo R.C."/>
            <person name="Labutti K."/>
            <person name="Haridas S."/>
            <person name="Kuo A."/>
            <person name="Salamov A."/>
            <person name="Ahrendt S.R."/>
            <person name="Lipzen A."/>
            <person name="Sullivan W."/>
            <person name="Andreopoulos W.B."/>
            <person name="Clum A."/>
            <person name="Lindquist E."/>
            <person name="Daum C."/>
            <person name="Ramamoorthy G.K."/>
            <person name="Gryganskyi A."/>
            <person name="Culley D."/>
            <person name="Magnuson J.K."/>
            <person name="James T.Y."/>
            <person name="O'Malley M.A."/>
            <person name="Stajich J.E."/>
            <person name="Spatafora J.W."/>
            <person name="Visel A."/>
            <person name="Grigoriev I.V."/>
        </authorList>
    </citation>
    <scope>NUCLEOTIDE SEQUENCE [LARGE SCALE GENOMIC DNA]</scope>
    <source>
        <strain evidence="7 8">CBS 129021</strain>
    </source>
</reference>
<evidence type="ECO:0000313" key="7">
    <source>
        <dbReference type="EMBL" id="ORY71601.1"/>
    </source>
</evidence>
<evidence type="ECO:0000256" key="1">
    <source>
        <dbReference type="ARBA" id="ARBA00022540"/>
    </source>
</evidence>
<dbReference type="SUPFAM" id="SSF55418">
    <property type="entry name" value="eIF4e-like"/>
    <property type="match status" value="1"/>
</dbReference>
<dbReference type="InterPro" id="IPR023398">
    <property type="entry name" value="TIF_eIF4e-like"/>
</dbReference>
<feature type="compositionally biased region" description="Basic and acidic residues" evidence="6">
    <location>
        <begin position="229"/>
        <end position="238"/>
    </location>
</feature>
<dbReference type="STRING" id="1141098.A0A1Y2EJ61"/>
<sequence>MSPSVSSPAEQRDDAKRKFMKTMRALPTQHYWNYYFDRPPKEQKKTEDGSYQSSLEQLGSQIESIQDFWRHDNNLPLAQMQMRESIYLFKSGFKPIWEDRRNVLGGSWTFRAPKTVGPKLFSLIQAMAIGEQLQEVVEEGDTICGVGLSVRFNSHLISIWHRDASKKKSIDALLQYVLNNLPADLGWEPKPDNYFYKKHSDHTGFKAPAELQAVLDSQKKAEAAAAAKEANEKKENAKAPEPAEAEA</sequence>
<organism evidence="7 8">
    <name type="scientific">Pseudomassariella vexata</name>
    <dbReference type="NCBI Taxonomy" id="1141098"/>
    <lineage>
        <taxon>Eukaryota</taxon>
        <taxon>Fungi</taxon>
        <taxon>Dikarya</taxon>
        <taxon>Ascomycota</taxon>
        <taxon>Pezizomycotina</taxon>
        <taxon>Sordariomycetes</taxon>
        <taxon>Xylariomycetidae</taxon>
        <taxon>Amphisphaeriales</taxon>
        <taxon>Pseudomassariaceae</taxon>
        <taxon>Pseudomassariella</taxon>
    </lineage>
</organism>
<evidence type="ECO:0000313" key="8">
    <source>
        <dbReference type="Proteomes" id="UP000193689"/>
    </source>
</evidence>
<dbReference type="GO" id="GO:0016281">
    <property type="term" value="C:eukaryotic translation initiation factor 4F complex"/>
    <property type="evidence" value="ECO:0007669"/>
    <property type="project" value="TreeGrafter"/>
</dbReference>
<dbReference type="EMBL" id="MCFJ01000001">
    <property type="protein sequence ID" value="ORY71601.1"/>
    <property type="molecule type" value="Genomic_DNA"/>
</dbReference>
<dbReference type="InterPro" id="IPR001040">
    <property type="entry name" value="TIF_eIF_4E"/>
</dbReference>
<keyword evidence="4 5" id="KW-0648">Protein biosynthesis</keyword>
<dbReference type="Proteomes" id="UP000193689">
    <property type="component" value="Unassembled WGS sequence"/>
</dbReference>
<evidence type="ECO:0000256" key="6">
    <source>
        <dbReference type="SAM" id="MobiDB-lite"/>
    </source>
</evidence>
<dbReference type="GeneID" id="63771131"/>
<keyword evidence="2" id="KW-0810">Translation regulation</keyword>
<evidence type="ECO:0000256" key="3">
    <source>
        <dbReference type="ARBA" id="ARBA00022884"/>
    </source>
</evidence>
<evidence type="ECO:0000256" key="4">
    <source>
        <dbReference type="ARBA" id="ARBA00022917"/>
    </source>
</evidence>
<name>A0A1Y2EJ61_9PEZI</name>
<accession>A0A1Y2EJ61</accession>
<dbReference type="GO" id="GO:0003743">
    <property type="term" value="F:translation initiation factor activity"/>
    <property type="evidence" value="ECO:0007669"/>
    <property type="project" value="UniProtKB-KW"/>
</dbReference>
<feature type="region of interest" description="Disordered" evidence="6">
    <location>
        <begin position="1"/>
        <end position="20"/>
    </location>
</feature>
<evidence type="ECO:0000256" key="2">
    <source>
        <dbReference type="ARBA" id="ARBA00022845"/>
    </source>
</evidence>